<dbReference type="EMBL" id="JASODW010000004">
    <property type="protein sequence ID" value="MDK6274980.1"/>
    <property type="molecule type" value="Genomic_DNA"/>
</dbReference>
<dbReference type="PANTHER" id="PTHR43008">
    <property type="entry name" value="BENZIL REDUCTASE"/>
    <property type="match status" value="1"/>
</dbReference>
<dbReference type="InterPro" id="IPR002347">
    <property type="entry name" value="SDR_fam"/>
</dbReference>
<reference evidence="3" key="1">
    <citation type="submission" date="2023-05" db="EMBL/GenBank/DDBJ databases">
        <title>Cataloging the Phylogenetic Diversity of Human Bladder Bacteria.</title>
        <authorList>
            <person name="Du J."/>
        </authorList>
    </citation>
    <scope>NUCLEOTIDE SEQUENCE</scope>
    <source>
        <strain evidence="3">UMB9978</strain>
    </source>
</reference>
<dbReference type="InterPro" id="IPR036291">
    <property type="entry name" value="NAD(P)-bd_dom_sf"/>
</dbReference>
<dbReference type="AlphaFoldDB" id="A0AAP4FI37"/>
<evidence type="ECO:0000313" key="3">
    <source>
        <dbReference type="EMBL" id="MDK6274980.1"/>
    </source>
</evidence>
<dbReference type="SUPFAM" id="SSF51735">
    <property type="entry name" value="NAD(P)-binding Rossmann-fold domains"/>
    <property type="match status" value="1"/>
</dbReference>
<evidence type="ECO:0000313" key="4">
    <source>
        <dbReference type="Proteomes" id="UP001240483"/>
    </source>
</evidence>
<dbReference type="PANTHER" id="PTHR43008:SF4">
    <property type="entry name" value="CHAIN DEHYDROGENASE, PUTATIVE (AFU_ORTHOLOGUE AFUA_4G08710)-RELATED"/>
    <property type="match status" value="1"/>
</dbReference>
<protein>
    <submittedName>
        <fullName evidence="3">SDR family oxidoreductase</fullName>
    </submittedName>
</protein>
<keyword evidence="2" id="KW-0560">Oxidoreductase</keyword>
<dbReference type="RefSeq" id="WP_101629745.1">
    <property type="nucleotide sequence ID" value="NZ_JALXKR010000009.1"/>
</dbReference>
<dbReference type="PRINTS" id="PR00081">
    <property type="entry name" value="GDHRDH"/>
</dbReference>
<name>A0AAP4FI37_9MICC</name>
<dbReference type="Proteomes" id="UP001240483">
    <property type="component" value="Unassembled WGS sequence"/>
</dbReference>
<organism evidence="3 4">
    <name type="scientific">Pseudoglutamicibacter cumminsii</name>
    <dbReference type="NCBI Taxonomy" id="156979"/>
    <lineage>
        <taxon>Bacteria</taxon>
        <taxon>Bacillati</taxon>
        <taxon>Actinomycetota</taxon>
        <taxon>Actinomycetes</taxon>
        <taxon>Micrococcales</taxon>
        <taxon>Micrococcaceae</taxon>
        <taxon>Pseudoglutamicibacter</taxon>
    </lineage>
</organism>
<gene>
    <name evidence="3" type="ORF">QP116_04375</name>
</gene>
<dbReference type="PROSITE" id="PS00061">
    <property type="entry name" value="ADH_SHORT"/>
    <property type="match status" value="1"/>
</dbReference>
<proteinExistence type="inferred from homology"/>
<evidence type="ECO:0000256" key="1">
    <source>
        <dbReference type="ARBA" id="ARBA00006484"/>
    </source>
</evidence>
<dbReference type="InterPro" id="IPR020904">
    <property type="entry name" value="Sc_DH/Rdtase_CS"/>
</dbReference>
<accession>A0AAP4FI37</accession>
<comment type="similarity">
    <text evidence="1">Belongs to the short-chain dehydrogenases/reductases (SDR) family.</text>
</comment>
<dbReference type="Gene3D" id="3.40.50.720">
    <property type="entry name" value="NAD(P)-binding Rossmann-like Domain"/>
    <property type="match status" value="1"/>
</dbReference>
<dbReference type="Pfam" id="PF13561">
    <property type="entry name" value="adh_short_C2"/>
    <property type="match status" value="1"/>
</dbReference>
<sequence>MARIVVVTGAGSGIGKATADLLRQRGETVIGVDLKGADLEVDLTNIESIGDMVEAISEKHDHIDAIVANAGTASQTSLDVKVNFFGAVDTIEALKPLLEKSDNPRVAVTASAASLQPTDVNLVKLLLDGNRDEAIEYGTALAEKGQEIGYANYSASKRAIATWVRTVAPTGEFAGKGIAINAVGPGVVETPMTKDLLATEEGRKAVLGVMPAPLNGAVKPEAIAEVLAFLVSEGNRSMTGQIIYVDGGFDSMDQGRGADIWHEPKRMDEIA</sequence>
<evidence type="ECO:0000256" key="2">
    <source>
        <dbReference type="ARBA" id="ARBA00023002"/>
    </source>
</evidence>
<comment type="caution">
    <text evidence="3">The sequence shown here is derived from an EMBL/GenBank/DDBJ whole genome shotgun (WGS) entry which is preliminary data.</text>
</comment>
<dbReference type="GO" id="GO:0050664">
    <property type="term" value="F:oxidoreductase activity, acting on NAD(P)H, oxygen as acceptor"/>
    <property type="evidence" value="ECO:0007669"/>
    <property type="project" value="TreeGrafter"/>
</dbReference>